<keyword evidence="4" id="KW-1185">Reference proteome</keyword>
<evidence type="ECO:0000313" key="3">
    <source>
        <dbReference type="EMBL" id="AFM17477.1"/>
    </source>
</evidence>
<dbReference type="STRING" id="710421.Mycch_2716"/>
<dbReference type="InterPro" id="IPR058593">
    <property type="entry name" value="ARB_07466-like_C"/>
</dbReference>
<evidence type="ECO:0000256" key="1">
    <source>
        <dbReference type="SAM" id="SignalP"/>
    </source>
</evidence>
<feature type="domain" description="ARB-07466-like C-terminal" evidence="2">
    <location>
        <begin position="97"/>
        <end position="200"/>
    </location>
</feature>
<dbReference type="KEGG" id="mcb:Mycch_2716"/>
<dbReference type="EMBL" id="CP003053">
    <property type="protein sequence ID" value="AFM17477.1"/>
    <property type="molecule type" value="Genomic_DNA"/>
</dbReference>
<gene>
    <name evidence="3" type="ordered locus">Mycch_2716</name>
</gene>
<name>I4BJM0_MYCCN</name>
<proteinExistence type="predicted"/>
<dbReference type="Proteomes" id="UP000006057">
    <property type="component" value="Chromosome"/>
</dbReference>
<sequence precursor="true">MPVGRHSATTQRRRRWSAPAAALAVPAAALLSAGADALPRAEVVDSPACCAELIAAGPTDAAAANYQFQPSTPQAMLASRALRRSPDAALPAGVAPESGLQVKTILAARAVSAMFPEIQNIGGVRPDALRWHPDGLAIDVMIPNYSSDEGIQLGNLIASYALQNADRFGLDDVIWRQTYYPAHGTPHPMADRGSDTANHYNHVHIATVGGGYPHGHEVYIS</sequence>
<organism evidence="3 4">
    <name type="scientific">Mycolicibacterium chubuense (strain NBB4)</name>
    <name type="common">Mycobacterium chubuense</name>
    <dbReference type="NCBI Taxonomy" id="710421"/>
    <lineage>
        <taxon>Bacteria</taxon>
        <taxon>Bacillati</taxon>
        <taxon>Actinomycetota</taxon>
        <taxon>Actinomycetes</taxon>
        <taxon>Mycobacteriales</taxon>
        <taxon>Mycobacteriaceae</taxon>
        <taxon>Mycolicibacterium</taxon>
    </lineage>
</organism>
<dbReference type="eggNOG" id="COG0741">
    <property type="taxonomic scope" value="Bacteria"/>
</dbReference>
<keyword evidence="1" id="KW-0732">Signal</keyword>
<feature type="signal peptide" evidence="1">
    <location>
        <begin position="1"/>
        <end position="37"/>
    </location>
</feature>
<feature type="chain" id="PRO_5038455512" description="ARB-07466-like C-terminal domain-containing protein" evidence="1">
    <location>
        <begin position="38"/>
        <end position="221"/>
    </location>
</feature>
<dbReference type="HOGENOM" id="CLU_107562_0_0_11"/>
<dbReference type="PATRIC" id="fig|710421.3.peg.2704"/>
<dbReference type="Pfam" id="PF26571">
    <property type="entry name" value="VldE"/>
    <property type="match status" value="1"/>
</dbReference>
<dbReference type="AlphaFoldDB" id="I4BJM0"/>
<evidence type="ECO:0000313" key="4">
    <source>
        <dbReference type="Proteomes" id="UP000006057"/>
    </source>
</evidence>
<accession>I4BJM0</accession>
<evidence type="ECO:0000259" key="2">
    <source>
        <dbReference type="Pfam" id="PF26571"/>
    </source>
</evidence>
<protein>
    <recommendedName>
        <fullName evidence="2">ARB-07466-like C-terminal domain-containing protein</fullName>
    </recommendedName>
</protein>
<reference evidence="3 4" key="1">
    <citation type="submission" date="2012-06" db="EMBL/GenBank/DDBJ databases">
        <title>Complete sequence of chromosome of Mycobacterium chubuense NBB4.</title>
        <authorList>
            <consortium name="US DOE Joint Genome Institute"/>
            <person name="Lucas S."/>
            <person name="Han J."/>
            <person name="Lapidus A."/>
            <person name="Cheng J.-F."/>
            <person name="Goodwin L."/>
            <person name="Pitluck S."/>
            <person name="Peters L."/>
            <person name="Mikhailova N."/>
            <person name="Teshima H."/>
            <person name="Detter J.C."/>
            <person name="Han C."/>
            <person name="Tapia R."/>
            <person name="Land M."/>
            <person name="Hauser L."/>
            <person name="Kyrpides N."/>
            <person name="Ivanova N."/>
            <person name="Pagani I."/>
            <person name="Mattes T."/>
            <person name="Holmes A."/>
            <person name="Rutledge P."/>
            <person name="Paulsen I."/>
            <person name="Coleman N."/>
            <person name="Woyke T."/>
        </authorList>
    </citation>
    <scope>NUCLEOTIDE SEQUENCE [LARGE SCALE GENOMIC DNA]</scope>
    <source>
        <strain evidence="3 4">NBB4</strain>
    </source>
</reference>